<evidence type="ECO:0000313" key="3">
    <source>
        <dbReference type="Proteomes" id="UP001474120"/>
    </source>
</evidence>
<dbReference type="InterPro" id="IPR025345">
    <property type="entry name" value="DUF4249"/>
</dbReference>
<feature type="chain" id="PRO_5046867604" evidence="1">
    <location>
        <begin position="24"/>
        <end position="281"/>
    </location>
</feature>
<dbReference type="Proteomes" id="UP001474120">
    <property type="component" value="Unassembled WGS sequence"/>
</dbReference>
<dbReference type="RefSeq" id="WP_342160226.1">
    <property type="nucleotide sequence ID" value="NZ_JBCDNA010000002.1"/>
</dbReference>
<sequence>MKSYRLKLSFAVCLLFISCTDVIDVEVPEAEPRLVIEASMDWEKGSEGNEQMIKLSLSTPYFDNLSETAVTGASVKVIKDDDQTEIVFIDQNDGTYTTDEFVAVMDQSYTLEVIYENEVYGASGKITPVTKITALFQSKENGFDKNALEVNIEYIDPKDIKNFYLVKFQRRGDLLPALFDMKDEFTDGNLMTIFYEKLEDEDSGETEFQPGDIVDISLLGVSEQYYNYIRLLIAQSGGPGGPFTTIPAEIKGNCFNVSNPEKYPFGYFRLSEVDSKGFLFK</sequence>
<proteinExistence type="predicted"/>
<gene>
    <name evidence="2" type="ORF">AABB81_09700</name>
</gene>
<comment type="caution">
    <text evidence="2">The sequence shown here is derived from an EMBL/GenBank/DDBJ whole genome shotgun (WGS) entry which is preliminary data.</text>
</comment>
<feature type="signal peptide" evidence="1">
    <location>
        <begin position="1"/>
        <end position="23"/>
    </location>
</feature>
<evidence type="ECO:0000256" key="1">
    <source>
        <dbReference type="SAM" id="SignalP"/>
    </source>
</evidence>
<evidence type="ECO:0000313" key="2">
    <source>
        <dbReference type="EMBL" id="MEL4456168.1"/>
    </source>
</evidence>
<keyword evidence="1" id="KW-0732">Signal</keyword>
<protein>
    <submittedName>
        <fullName evidence="2">DUF4249 domain-containing protein</fullName>
    </submittedName>
</protein>
<dbReference type="PROSITE" id="PS51257">
    <property type="entry name" value="PROKAR_LIPOPROTEIN"/>
    <property type="match status" value="1"/>
</dbReference>
<dbReference type="Pfam" id="PF14054">
    <property type="entry name" value="DUF4249"/>
    <property type="match status" value="1"/>
</dbReference>
<keyword evidence="3" id="KW-1185">Reference proteome</keyword>
<dbReference type="EMBL" id="JBCDNA010000002">
    <property type="protein sequence ID" value="MEL4456168.1"/>
    <property type="molecule type" value="Genomic_DNA"/>
</dbReference>
<organism evidence="2 3">
    <name type="scientific">Lutimonas vermicola</name>
    <dbReference type="NCBI Taxonomy" id="414288"/>
    <lineage>
        <taxon>Bacteria</taxon>
        <taxon>Pseudomonadati</taxon>
        <taxon>Bacteroidota</taxon>
        <taxon>Flavobacteriia</taxon>
        <taxon>Flavobacteriales</taxon>
        <taxon>Flavobacteriaceae</taxon>
        <taxon>Lutimonas</taxon>
    </lineage>
</organism>
<reference evidence="2 3" key="1">
    <citation type="submission" date="2024-04" db="EMBL/GenBank/DDBJ databases">
        <title>whole genome sequencing of Lutimonas vermicola strain IMCC1616.</title>
        <authorList>
            <person name="Bae S.S."/>
        </authorList>
    </citation>
    <scope>NUCLEOTIDE SEQUENCE [LARGE SCALE GENOMIC DNA]</scope>
    <source>
        <strain evidence="2 3">IMCC1616</strain>
    </source>
</reference>
<accession>A0ABU9L160</accession>
<name>A0ABU9L160_9FLAO</name>